<organism evidence="2 3">
    <name type="scientific">Fulvimarina manganoxydans</name>
    <dbReference type="NCBI Taxonomy" id="937218"/>
    <lineage>
        <taxon>Bacteria</taxon>
        <taxon>Pseudomonadati</taxon>
        <taxon>Pseudomonadota</taxon>
        <taxon>Alphaproteobacteria</taxon>
        <taxon>Hyphomicrobiales</taxon>
        <taxon>Aurantimonadaceae</taxon>
        <taxon>Fulvimarina</taxon>
    </lineage>
</organism>
<dbReference type="Proteomes" id="UP000192656">
    <property type="component" value="Unassembled WGS sequence"/>
</dbReference>
<dbReference type="EMBL" id="FWXR01000003">
    <property type="protein sequence ID" value="SMC50479.1"/>
    <property type="molecule type" value="Genomic_DNA"/>
</dbReference>
<name>A0A1W1ZPY1_9HYPH</name>
<dbReference type="Pfam" id="PF21834">
    <property type="entry name" value="DUF6894"/>
    <property type="match status" value="1"/>
</dbReference>
<sequence length="83" mass="9218">MARYFFDVQDGPDFVKDEDGHDCAAISDVRIAAMKALPAMIGARIPDGDGYRVSVIVRDDEDHAIYRASLTLESTWLSNRDGQ</sequence>
<gene>
    <name evidence="2" type="ORF">SAMN06297251_10336</name>
</gene>
<dbReference type="OrthoDB" id="8094360at2"/>
<proteinExistence type="predicted"/>
<keyword evidence="3" id="KW-1185">Reference proteome</keyword>
<reference evidence="2 3" key="1">
    <citation type="submission" date="2017-04" db="EMBL/GenBank/DDBJ databases">
        <authorList>
            <person name="Afonso C.L."/>
            <person name="Miller P.J."/>
            <person name="Scott M.A."/>
            <person name="Spackman E."/>
            <person name="Goraichik I."/>
            <person name="Dimitrov K.M."/>
            <person name="Suarez D.L."/>
            <person name="Swayne D.E."/>
        </authorList>
    </citation>
    <scope>NUCLEOTIDE SEQUENCE [LARGE SCALE GENOMIC DNA]</scope>
    <source>
        <strain evidence="2 3">CGMCC 1.10972</strain>
    </source>
</reference>
<feature type="domain" description="DUF6894" evidence="1">
    <location>
        <begin position="3"/>
        <end position="71"/>
    </location>
</feature>
<accession>A0A1W1ZPY1</accession>
<evidence type="ECO:0000259" key="1">
    <source>
        <dbReference type="Pfam" id="PF21834"/>
    </source>
</evidence>
<dbReference type="InterPro" id="IPR054189">
    <property type="entry name" value="DUF6894"/>
</dbReference>
<dbReference type="RefSeq" id="WP_084408875.1">
    <property type="nucleotide sequence ID" value="NZ_FWXR01000003.1"/>
</dbReference>
<dbReference type="AlphaFoldDB" id="A0A1W1ZPY1"/>
<evidence type="ECO:0000313" key="3">
    <source>
        <dbReference type="Proteomes" id="UP000192656"/>
    </source>
</evidence>
<evidence type="ECO:0000313" key="2">
    <source>
        <dbReference type="EMBL" id="SMC50479.1"/>
    </source>
</evidence>
<protein>
    <recommendedName>
        <fullName evidence="1">DUF6894 domain-containing protein</fullName>
    </recommendedName>
</protein>